<dbReference type="EMBL" id="JACHFV010000019">
    <property type="protein sequence ID" value="MBB5297213.1"/>
    <property type="molecule type" value="Genomic_DNA"/>
</dbReference>
<proteinExistence type="predicted"/>
<dbReference type="AlphaFoldDB" id="A0AAJ5F0T8"/>
<evidence type="ECO:0000313" key="3">
    <source>
        <dbReference type="EMBL" id="MBB5297213.1"/>
    </source>
</evidence>
<feature type="transmembrane region" description="Helical" evidence="1">
    <location>
        <begin position="49"/>
        <end position="73"/>
    </location>
</feature>
<keyword evidence="1" id="KW-0472">Membrane</keyword>
<evidence type="ECO:0000256" key="1">
    <source>
        <dbReference type="SAM" id="Phobius"/>
    </source>
</evidence>
<keyword evidence="2" id="KW-0732">Signal</keyword>
<feature type="transmembrane region" description="Helical" evidence="1">
    <location>
        <begin position="85"/>
        <end position="106"/>
    </location>
</feature>
<dbReference type="Proteomes" id="UP000308000">
    <property type="component" value="Unassembled WGS sequence"/>
</dbReference>
<evidence type="ECO:0000313" key="5">
    <source>
        <dbReference type="Proteomes" id="UP000308000"/>
    </source>
</evidence>
<keyword evidence="1" id="KW-0812">Transmembrane</keyword>
<sequence>MTEALRLKKAAFMLYALSWMGSALAQATGGAANTPEGIFTRLGCALVRILSGPSLVAVAVLILVLVFGWNKLAGEIGAFQSFKNGILGAVIIVAGGAIVASVFGAACNVGA</sequence>
<keyword evidence="1" id="KW-1133">Transmembrane helix</keyword>
<keyword evidence="6" id="KW-1185">Reference proteome</keyword>
<gene>
    <name evidence="4" type="ORF">FCS05_18735</name>
    <name evidence="3" type="ORF">HNQ10_004084</name>
</gene>
<comment type="caution">
    <text evidence="4">The sequence shown here is derived from an EMBL/GenBank/DDBJ whole genome shotgun (WGS) entry which is preliminary data.</text>
</comment>
<reference evidence="3 6" key="2">
    <citation type="submission" date="2020-08" db="EMBL/GenBank/DDBJ databases">
        <title>Genomic Encyclopedia of Type Strains, Phase IV (KMG-IV): sequencing the most valuable type-strain genomes for metagenomic binning, comparative biology and taxonomic classification.</title>
        <authorList>
            <person name="Goeker M."/>
        </authorList>
    </citation>
    <scope>NUCLEOTIDE SEQUENCE [LARGE SCALE GENOMIC DNA]</scope>
    <source>
        <strain evidence="3 6">DSM 105434</strain>
    </source>
</reference>
<protein>
    <recommendedName>
        <fullName evidence="7">TrbC/VirB2 family protein</fullName>
    </recommendedName>
</protein>
<evidence type="ECO:0000256" key="2">
    <source>
        <dbReference type="SAM" id="SignalP"/>
    </source>
</evidence>
<accession>A0AAJ5F0T8</accession>
<evidence type="ECO:0000313" key="6">
    <source>
        <dbReference type="Proteomes" id="UP000536909"/>
    </source>
</evidence>
<evidence type="ECO:0008006" key="7">
    <source>
        <dbReference type="Google" id="ProtNLM"/>
    </source>
</evidence>
<feature type="chain" id="PRO_5042578164" description="TrbC/VirB2 family protein" evidence="2">
    <location>
        <begin position="26"/>
        <end position="111"/>
    </location>
</feature>
<reference evidence="4 5" key="1">
    <citation type="submission" date="2019-04" db="EMBL/GenBank/DDBJ databases">
        <title>Deinococcus metalilatus MA1002 mutant No.5.</title>
        <authorList>
            <person name="Park W."/>
            <person name="Park C."/>
        </authorList>
    </citation>
    <scope>NUCLEOTIDE SEQUENCE [LARGE SCALE GENOMIC DNA]</scope>
    <source>
        <strain evidence="4 5">MA1002-m5</strain>
    </source>
</reference>
<dbReference type="RefSeq" id="WP_129117485.1">
    <property type="nucleotide sequence ID" value="NZ_BSUI01000036.1"/>
</dbReference>
<evidence type="ECO:0000313" key="4">
    <source>
        <dbReference type="EMBL" id="TLK21821.1"/>
    </source>
</evidence>
<feature type="signal peptide" evidence="2">
    <location>
        <begin position="1"/>
        <end position="25"/>
    </location>
</feature>
<dbReference type="EMBL" id="VBRC01000020">
    <property type="protein sequence ID" value="TLK21821.1"/>
    <property type="molecule type" value="Genomic_DNA"/>
</dbReference>
<organism evidence="4 5">
    <name type="scientific">Deinococcus metallilatus</name>
    <dbReference type="NCBI Taxonomy" id="1211322"/>
    <lineage>
        <taxon>Bacteria</taxon>
        <taxon>Thermotogati</taxon>
        <taxon>Deinococcota</taxon>
        <taxon>Deinococci</taxon>
        <taxon>Deinococcales</taxon>
        <taxon>Deinococcaceae</taxon>
        <taxon>Deinococcus</taxon>
    </lineage>
</organism>
<dbReference type="Proteomes" id="UP000536909">
    <property type="component" value="Unassembled WGS sequence"/>
</dbReference>
<name>A0AAJ5F0T8_9DEIO</name>